<sequence>PVERRQLIVVSIAPQVYASFSGKHDVAYDEAAARLTGFFKRLGAHHVLDTTFAREFTLVEMLHDFLERYRRKESDPSALPLLTSACPGFVCYAEKTHGDFILPYISRARSPQQVMGSLVKKYLASKISRTPDQIYHVSVMPCYDKKLEASRGDFYDEIYSTRDVDCVITSIEVESMFEREATSFGELEPSPLDTLFSCRVDGKSYRHAGSGSGGYCEHVFVQAARLLFNHQAEELTFKTLRNQDLKEVTLECGGETVLRFAIANGFRNIQNVVQKLKRGRCPYHFVEIMACPAGCLNGGAQLRPQDGDSKSLLKRVEEAYHSLQVRAPSMNKEVLEAYRDWLELEGPDDAIGGDRQPIRTSYHAVEKMTSALNIRWGCVEVKAPSSDWLWLKGDNEYQSCDSSLSGEAMNDEAAALAASPLPAFYCEFCEKHCTDNDDFRSHVNSVEHRTTLLSDRGKAWRHRPPPRGVPAEEYTTCLSHQMYGQCRLGAQCCQAHSAEELEEWKERHRYRRTRMQKAQEQQLEGYHQYCEELLRRFSEAKDPAAMNAVMTDQIKGLRLVCRQPLKLTVSSKETQHVWEFCLQTITPVRKAVLLRDSFRSHFFLKQVQWSLYNLNLPPDCQEWVNSFSHAKETKSVLTYTIKVGFRSSMYATYNQTLALDFGGFPVLVQHLSVDTVPADTLGDLQRQRRLVVSGELRWTPATVDLVSCGDWDSGVRRDSMADPLARLYPVPDAATFQLTQAVLGDRLTREVYVARMHQLLYVEEMARADIVARYNIKVFLDIVDTITSSSANASDSYYAQGGELYAKLNLESELTDDTPAGRLVLQNCRLLWLSSAGAPQSAGRKRRVYEAPIEITKKKCVYLRLSKQCVDELQLKPRTEFEAEVQFLLDRISLCEMHYAVDKLSTPNLVFPDFKVKPPTFDPCDVLDWDPRLNSQQRRAVACVVAPRTTPGVPPVIVVGPFGTGKTFTLAQAMLQVLRQEGTRVLVCTHSNSAADLYVLDYLDKLVHNQPEARPLRVLYQYRFPASMDKRMLQYCLQVPREQQTKSGPWFRAPTKEELEAHRVIITTLSSSKMLLATGIERGFFTHIFVDEAAQAMETECILPLALADSLTRIVLAGDYMQLNPEVYSVFTRERRLHVSLLERLHDLYPDDHPCKVVLCDNYRSHEALVRYTSESFYKRRLVAAATPGPHHILYPLSFFAARGCDVPRDGSTSYVNDEEVNEIRDVVARLVETWPQTWGPRKLSQIAVVTPYFDQVSGGICLGHGKRLDGKN</sequence>
<name>A0AC60PLM7_IXOPE</name>
<dbReference type="EMBL" id="JABSTQ010010370">
    <property type="protein sequence ID" value="KAG0421408.1"/>
    <property type="molecule type" value="Genomic_DNA"/>
</dbReference>
<reference evidence="1 2" key="1">
    <citation type="journal article" date="2020" name="Cell">
        <title>Large-Scale Comparative Analyses of Tick Genomes Elucidate Their Genetic Diversity and Vector Capacities.</title>
        <authorList>
            <consortium name="Tick Genome and Microbiome Consortium (TIGMIC)"/>
            <person name="Jia N."/>
            <person name="Wang J."/>
            <person name="Shi W."/>
            <person name="Du L."/>
            <person name="Sun Y."/>
            <person name="Zhan W."/>
            <person name="Jiang J.F."/>
            <person name="Wang Q."/>
            <person name="Zhang B."/>
            <person name="Ji P."/>
            <person name="Bell-Sakyi L."/>
            <person name="Cui X.M."/>
            <person name="Yuan T.T."/>
            <person name="Jiang B.G."/>
            <person name="Yang W.F."/>
            <person name="Lam T.T."/>
            <person name="Chang Q.C."/>
            <person name="Ding S.J."/>
            <person name="Wang X.J."/>
            <person name="Zhu J.G."/>
            <person name="Ruan X.D."/>
            <person name="Zhao L."/>
            <person name="Wei J.T."/>
            <person name="Ye R.Z."/>
            <person name="Que T.C."/>
            <person name="Du C.H."/>
            <person name="Zhou Y.H."/>
            <person name="Cheng J.X."/>
            <person name="Dai P.F."/>
            <person name="Guo W.B."/>
            <person name="Han X.H."/>
            <person name="Huang E.J."/>
            <person name="Li L.F."/>
            <person name="Wei W."/>
            <person name="Gao Y.C."/>
            <person name="Liu J.Z."/>
            <person name="Shao H.Z."/>
            <person name="Wang X."/>
            <person name="Wang C.C."/>
            <person name="Yang T.C."/>
            <person name="Huo Q.B."/>
            <person name="Li W."/>
            <person name="Chen H.Y."/>
            <person name="Chen S.E."/>
            <person name="Zhou L.G."/>
            <person name="Ni X.B."/>
            <person name="Tian J.H."/>
            <person name="Sheng Y."/>
            <person name="Liu T."/>
            <person name="Pan Y.S."/>
            <person name="Xia L.Y."/>
            <person name="Li J."/>
            <person name="Zhao F."/>
            <person name="Cao W.C."/>
        </authorList>
    </citation>
    <scope>NUCLEOTIDE SEQUENCE [LARGE SCALE GENOMIC DNA]</scope>
    <source>
        <strain evidence="1">Iper-2018</strain>
    </source>
</reference>
<organism evidence="1 2">
    <name type="scientific">Ixodes persulcatus</name>
    <name type="common">Taiga tick</name>
    <dbReference type="NCBI Taxonomy" id="34615"/>
    <lineage>
        <taxon>Eukaryota</taxon>
        <taxon>Metazoa</taxon>
        <taxon>Ecdysozoa</taxon>
        <taxon>Arthropoda</taxon>
        <taxon>Chelicerata</taxon>
        <taxon>Arachnida</taxon>
        <taxon>Acari</taxon>
        <taxon>Parasitiformes</taxon>
        <taxon>Ixodida</taxon>
        <taxon>Ixodoidea</taxon>
        <taxon>Ixodidae</taxon>
        <taxon>Ixodinae</taxon>
        <taxon>Ixodes</taxon>
    </lineage>
</organism>
<protein>
    <submittedName>
        <fullName evidence="1">Uncharacterized protein</fullName>
    </submittedName>
</protein>
<evidence type="ECO:0000313" key="1">
    <source>
        <dbReference type="EMBL" id="KAG0421408.1"/>
    </source>
</evidence>
<gene>
    <name evidence="1" type="ORF">HPB47_002699</name>
</gene>
<comment type="caution">
    <text evidence="1">The sequence shown here is derived from an EMBL/GenBank/DDBJ whole genome shotgun (WGS) entry which is preliminary data.</text>
</comment>
<dbReference type="Proteomes" id="UP000805193">
    <property type="component" value="Unassembled WGS sequence"/>
</dbReference>
<proteinExistence type="predicted"/>
<feature type="non-terminal residue" evidence="1">
    <location>
        <position position="1"/>
    </location>
</feature>
<evidence type="ECO:0000313" key="2">
    <source>
        <dbReference type="Proteomes" id="UP000805193"/>
    </source>
</evidence>
<keyword evidence="2" id="KW-1185">Reference proteome</keyword>
<accession>A0AC60PLM7</accession>